<protein>
    <recommendedName>
        <fullName evidence="2">DUF7907 domain-containing protein</fullName>
    </recommendedName>
</protein>
<keyword evidence="1" id="KW-0732">Signal</keyword>
<dbReference type="AlphaFoldDB" id="A0AAE0NQG4"/>
<dbReference type="Pfam" id="PF25484">
    <property type="entry name" value="DUF7907"/>
    <property type="match status" value="1"/>
</dbReference>
<feature type="signal peptide" evidence="1">
    <location>
        <begin position="1"/>
        <end position="16"/>
    </location>
</feature>
<organism evidence="3 4">
    <name type="scientific">Podospora didyma</name>
    <dbReference type="NCBI Taxonomy" id="330526"/>
    <lineage>
        <taxon>Eukaryota</taxon>
        <taxon>Fungi</taxon>
        <taxon>Dikarya</taxon>
        <taxon>Ascomycota</taxon>
        <taxon>Pezizomycotina</taxon>
        <taxon>Sordariomycetes</taxon>
        <taxon>Sordariomycetidae</taxon>
        <taxon>Sordariales</taxon>
        <taxon>Podosporaceae</taxon>
        <taxon>Podospora</taxon>
    </lineage>
</organism>
<proteinExistence type="predicted"/>
<name>A0AAE0NQG4_9PEZI</name>
<comment type="caution">
    <text evidence="3">The sequence shown here is derived from an EMBL/GenBank/DDBJ whole genome shotgun (WGS) entry which is preliminary data.</text>
</comment>
<evidence type="ECO:0000256" key="1">
    <source>
        <dbReference type="SAM" id="SignalP"/>
    </source>
</evidence>
<gene>
    <name evidence="3" type="ORF">B0H63DRAFT_523105</name>
</gene>
<evidence type="ECO:0000259" key="2">
    <source>
        <dbReference type="Pfam" id="PF25484"/>
    </source>
</evidence>
<evidence type="ECO:0000313" key="3">
    <source>
        <dbReference type="EMBL" id="KAK3385789.1"/>
    </source>
</evidence>
<dbReference type="InterPro" id="IPR057229">
    <property type="entry name" value="DUF7907"/>
</dbReference>
<accession>A0AAE0NQG4</accession>
<feature type="chain" id="PRO_5042031810" description="DUF7907 domain-containing protein" evidence="1">
    <location>
        <begin position="17"/>
        <end position="237"/>
    </location>
</feature>
<evidence type="ECO:0000313" key="4">
    <source>
        <dbReference type="Proteomes" id="UP001285441"/>
    </source>
</evidence>
<keyword evidence="4" id="KW-1185">Reference proteome</keyword>
<sequence length="237" mass="25171">MISHFLPLGFAVLASATPISFLPNNLYPATSSSTGFILIANVTDPTRDLSPSINHFQLTGVHIGAGLETAVLSHNAGRTLYENGSTPDSIGIAADSVGDGYYPYGLRIGPLPSDQPDASYVQYVGINIGTAQQGVGITTTNSSVDQPWLELYGPDNGTFIVCLEAHPVYGRPQYPVRFAKIVMVGGVAYQQIPAACVAITLVPQCAALGNPPPDAVYNHEYARTVRCFDDVASVRWS</sequence>
<dbReference type="EMBL" id="JAULSW010000004">
    <property type="protein sequence ID" value="KAK3385789.1"/>
    <property type="molecule type" value="Genomic_DNA"/>
</dbReference>
<reference evidence="3" key="1">
    <citation type="journal article" date="2023" name="Mol. Phylogenet. Evol.">
        <title>Genome-scale phylogeny and comparative genomics of the fungal order Sordariales.</title>
        <authorList>
            <person name="Hensen N."/>
            <person name="Bonometti L."/>
            <person name="Westerberg I."/>
            <person name="Brannstrom I.O."/>
            <person name="Guillou S."/>
            <person name="Cros-Aarteil S."/>
            <person name="Calhoun S."/>
            <person name="Haridas S."/>
            <person name="Kuo A."/>
            <person name="Mondo S."/>
            <person name="Pangilinan J."/>
            <person name="Riley R."/>
            <person name="LaButti K."/>
            <person name="Andreopoulos B."/>
            <person name="Lipzen A."/>
            <person name="Chen C."/>
            <person name="Yan M."/>
            <person name="Daum C."/>
            <person name="Ng V."/>
            <person name="Clum A."/>
            <person name="Steindorff A."/>
            <person name="Ohm R.A."/>
            <person name="Martin F."/>
            <person name="Silar P."/>
            <person name="Natvig D.O."/>
            <person name="Lalanne C."/>
            <person name="Gautier V."/>
            <person name="Ament-Velasquez S.L."/>
            <person name="Kruys A."/>
            <person name="Hutchinson M.I."/>
            <person name="Powell A.J."/>
            <person name="Barry K."/>
            <person name="Miller A.N."/>
            <person name="Grigoriev I.V."/>
            <person name="Debuchy R."/>
            <person name="Gladieux P."/>
            <person name="Hiltunen Thoren M."/>
            <person name="Johannesson H."/>
        </authorList>
    </citation>
    <scope>NUCLEOTIDE SEQUENCE</scope>
    <source>
        <strain evidence="3">CBS 232.78</strain>
    </source>
</reference>
<dbReference type="Proteomes" id="UP001285441">
    <property type="component" value="Unassembled WGS sequence"/>
</dbReference>
<feature type="domain" description="DUF7907" evidence="2">
    <location>
        <begin position="33"/>
        <end position="205"/>
    </location>
</feature>
<reference evidence="3" key="2">
    <citation type="submission" date="2023-06" db="EMBL/GenBank/DDBJ databases">
        <authorList>
            <consortium name="Lawrence Berkeley National Laboratory"/>
            <person name="Haridas S."/>
            <person name="Hensen N."/>
            <person name="Bonometti L."/>
            <person name="Westerberg I."/>
            <person name="Brannstrom I.O."/>
            <person name="Guillou S."/>
            <person name="Cros-Aarteil S."/>
            <person name="Calhoun S."/>
            <person name="Kuo A."/>
            <person name="Mondo S."/>
            <person name="Pangilinan J."/>
            <person name="Riley R."/>
            <person name="LaButti K."/>
            <person name="Andreopoulos B."/>
            <person name="Lipzen A."/>
            <person name="Chen C."/>
            <person name="Yanf M."/>
            <person name="Daum C."/>
            <person name="Ng V."/>
            <person name="Clum A."/>
            <person name="Steindorff A."/>
            <person name="Ohm R."/>
            <person name="Martin F."/>
            <person name="Silar P."/>
            <person name="Natvig D."/>
            <person name="Lalanne C."/>
            <person name="Gautier V."/>
            <person name="Ament-velasquez S.L."/>
            <person name="Kruys A."/>
            <person name="Hutchinson M.I."/>
            <person name="Powell A.J."/>
            <person name="Barry K."/>
            <person name="Miller A.N."/>
            <person name="Grigoriev I.V."/>
            <person name="Debuchy R."/>
            <person name="Gladieux P."/>
            <person name="Thoren M.H."/>
            <person name="Johannesson H."/>
        </authorList>
    </citation>
    <scope>NUCLEOTIDE SEQUENCE</scope>
    <source>
        <strain evidence="3">CBS 232.78</strain>
    </source>
</reference>